<feature type="transmembrane region" description="Helical" evidence="1">
    <location>
        <begin position="309"/>
        <end position="332"/>
    </location>
</feature>
<accession>A0A4R7VY48</accession>
<feature type="transmembrane region" description="Helical" evidence="1">
    <location>
        <begin position="344"/>
        <end position="370"/>
    </location>
</feature>
<protein>
    <recommendedName>
        <fullName evidence="4">Lipase (Class 3)</fullName>
    </recommendedName>
</protein>
<dbReference type="Proteomes" id="UP000294927">
    <property type="component" value="Unassembled WGS sequence"/>
</dbReference>
<feature type="transmembrane region" description="Helical" evidence="1">
    <location>
        <begin position="262"/>
        <end position="289"/>
    </location>
</feature>
<feature type="transmembrane region" description="Helical" evidence="1">
    <location>
        <begin position="205"/>
        <end position="225"/>
    </location>
</feature>
<evidence type="ECO:0000313" key="2">
    <source>
        <dbReference type="EMBL" id="TDV55093.1"/>
    </source>
</evidence>
<dbReference type="RefSeq" id="WP_133902198.1">
    <property type="nucleotide sequence ID" value="NZ_SOCP01000003.1"/>
</dbReference>
<name>A0A4R7VY48_9PSEU</name>
<proteinExistence type="predicted"/>
<feature type="transmembrane region" description="Helical" evidence="1">
    <location>
        <begin position="231"/>
        <end position="250"/>
    </location>
</feature>
<organism evidence="2 3">
    <name type="scientific">Actinophytocola oryzae</name>
    <dbReference type="NCBI Taxonomy" id="502181"/>
    <lineage>
        <taxon>Bacteria</taxon>
        <taxon>Bacillati</taxon>
        <taxon>Actinomycetota</taxon>
        <taxon>Actinomycetes</taxon>
        <taxon>Pseudonocardiales</taxon>
        <taxon>Pseudonocardiaceae</taxon>
    </lineage>
</organism>
<keyword evidence="1" id="KW-0472">Membrane</keyword>
<dbReference type="OrthoDB" id="4320047at2"/>
<evidence type="ECO:0008006" key="4">
    <source>
        <dbReference type="Google" id="ProtNLM"/>
    </source>
</evidence>
<dbReference type="SUPFAM" id="SSF53474">
    <property type="entry name" value="alpha/beta-Hydrolases"/>
    <property type="match status" value="1"/>
</dbReference>
<sequence length="762" mass="81364">MRLWVMFVELRVHGVSGTPPVDMLDHPLVKQVAGDPDGRFFRPVDAAGNEVRAADGHVIEGYHWGPQTSGTWRQALWLALVPFGLVNAAYFMLPGGGGNTARVVARAALRVLALVLTGLVALAVAQAAVDLFAWQWTGVDDRGGDPRWWLAGGFAVVVVALLVIRFLVGPLRTPAVAPCPPNPTTALAGGEFFTGDRDMPALRHLHLTAGLTVLSVLAAALTRTFGGTPVLYWLAVGLALWTVVHTALLGDPTRERRGVQEFFAATLPVIVLWLGVALLVASVVAMSLVTDYPGRRRGILPGIGDLGRGAAVLALTALLVLIVATLVLALQTRGSTAPPPFRRFLGGMAGPVVAALGMFLGVGFTAALAYGVLRLLRPHDAPSSMTLPLFYLRIAFAAGAAVALVVLLVLVVAVWLASSTKGYREKVRNSASQDVLPDGQVAGVAVAWWLGRLKFSMHWGAFAIAAAGTVLTVAAVVEAAGEMGASVCHPGGTWLSDCRDLPGLDLVTVGTIALLLLGGFLVYLGRRAVGDSAVRRGACVVWDVVSFWPAAVHPLVPPPYSPKVIEDLRHRIEWHLSRPGTFLVLAGHSQGSMIAAAALTRLPAEYHSKVALLTYGSQLRLAYARAFPAYVNHEFLCRLKNDVLSGRWISLFRETDPFGGPVMSWGRTPEPPFESYRIDTPGLCVDEQNAATGLRRCDTEWRLQDPCASDGVLTPKVAMRRHSSYSVDPAWVLALAELTAPYRPGQTSVRDRTATHLSPGSD</sequence>
<dbReference type="Gene3D" id="3.40.50.1820">
    <property type="entry name" value="alpha/beta hydrolase"/>
    <property type="match status" value="1"/>
</dbReference>
<evidence type="ECO:0000313" key="3">
    <source>
        <dbReference type="Proteomes" id="UP000294927"/>
    </source>
</evidence>
<keyword evidence="3" id="KW-1185">Reference proteome</keyword>
<feature type="transmembrane region" description="Helical" evidence="1">
    <location>
        <begin position="390"/>
        <end position="416"/>
    </location>
</feature>
<feature type="transmembrane region" description="Helical" evidence="1">
    <location>
        <begin position="148"/>
        <end position="168"/>
    </location>
</feature>
<feature type="transmembrane region" description="Helical" evidence="1">
    <location>
        <begin position="75"/>
        <end position="95"/>
    </location>
</feature>
<gene>
    <name evidence="2" type="ORF">CLV71_103334</name>
</gene>
<keyword evidence="1" id="KW-1133">Transmembrane helix</keyword>
<keyword evidence="1" id="KW-0812">Transmembrane</keyword>
<dbReference type="InterPro" id="IPR029058">
    <property type="entry name" value="AB_hydrolase_fold"/>
</dbReference>
<dbReference type="EMBL" id="SOCP01000003">
    <property type="protein sequence ID" value="TDV55093.1"/>
    <property type="molecule type" value="Genomic_DNA"/>
</dbReference>
<feature type="transmembrane region" description="Helical" evidence="1">
    <location>
        <begin position="506"/>
        <end position="525"/>
    </location>
</feature>
<comment type="caution">
    <text evidence="2">The sequence shown here is derived from an EMBL/GenBank/DDBJ whole genome shotgun (WGS) entry which is preliminary data.</text>
</comment>
<feature type="transmembrane region" description="Helical" evidence="1">
    <location>
        <begin position="107"/>
        <end position="128"/>
    </location>
</feature>
<feature type="transmembrane region" description="Helical" evidence="1">
    <location>
        <begin position="459"/>
        <end position="477"/>
    </location>
</feature>
<dbReference type="AlphaFoldDB" id="A0A4R7VY48"/>
<reference evidence="2 3" key="1">
    <citation type="submission" date="2019-03" db="EMBL/GenBank/DDBJ databases">
        <title>Genomic Encyclopedia of Archaeal and Bacterial Type Strains, Phase II (KMG-II): from individual species to whole genera.</title>
        <authorList>
            <person name="Goeker M."/>
        </authorList>
    </citation>
    <scope>NUCLEOTIDE SEQUENCE [LARGE SCALE GENOMIC DNA]</scope>
    <source>
        <strain evidence="2 3">DSM 45499</strain>
    </source>
</reference>
<evidence type="ECO:0000256" key="1">
    <source>
        <dbReference type="SAM" id="Phobius"/>
    </source>
</evidence>